<dbReference type="OrthoDB" id="150993at2"/>
<dbReference type="AlphaFoldDB" id="G8NNI2"/>
<dbReference type="Pfam" id="PF09844">
    <property type="entry name" value="DUF2071"/>
    <property type="match status" value="1"/>
</dbReference>
<dbReference type="STRING" id="682795.AciX8_0413"/>
<keyword evidence="2" id="KW-1185">Reference proteome</keyword>
<dbReference type="InterPro" id="IPR018644">
    <property type="entry name" value="DUF2071"/>
</dbReference>
<protein>
    <recommendedName>
        <fullName evidence="3">DUF2071 domain-containing protein</fullName>
    </recommendedName>
</protein>
<reference evidence="1 2" key="1">
    <citation type="submission" date="2011-11" db="EMBL/GenBank/DDBJ databases">
        <title>Complete sequence of Granulicella mallensis MP5ACTX8.</title>
        <authorList>
            <consortium name="US DOE Joint Genome Institute"/>
            <person name="Lucas S."/>
            <person name="Copeland A."/>
            <person name="Lapidus A."/>
            <person name="Cheng J.-F."/>
            <person name="Goodwin L."/>
            <person name="Pitluck S."/>
            <person name="Peters L."/>
            <person name="Lu M."/>
            <person name="Detter J.C."/>
            <person name="Han C."/>
            <person name="Tapia R."/>
            <person name="Land M."/>
            <person name="Hauser L."/>
            <person name="Kyrpides N."/>
            <person name="Ivanova N."/>
            <person name="Mikhailova N."/>
            <person name="Pagani I."/>
            <person name="Rawat S."/>
            <person name="Mannisto M."/>
            <person name="Haggblom M."/>
            <person name="Woyke T."/>
        </authorList>
    </citation>
    <scope>NUCLEOTIDE SEQUENCE [LARGE SCALE GENOMIC DNA]</scope>
    <source>
        <strain evidence="2">ATCC BAA-1857 / DSM 23137 / MP5ACTX8</strain>
    </source>
</reference>
<organism evidence="1 2">
    <name type="scientific">Granulicella mallensis (strain ATCC BAA-1857 / DSM 23137 / MP5ACTX8)</name>
    <dbReference type="NCBI Taxonomy" id="682795"/>
    <lineage>
        <taxon>Bacteria</taxon>
        <taxon>Pseudomonadati</taxon>
        <taxon>Acidobacteriota</taxon>
        <taxon>Terriglobia</taxon>
        <taxon>Terriglobales</taxon>
        <taxon>Acidobacteriaceae</taxon>
        <taxon>Granulicella</taxon>
    </lineage>
</organism>
<evidence type="ECO:0000313" key="2">
    <source>
        <dbReference type="Proteomes" id="UP000007113"/>
    </source>
</evidence>
<dbReference type="Proteomes" id="UP000007113">
    <property type="component" value="Chromosome"/>
</dbReference>
<name>G8NNI2_GRAMM</name>
<evidence type="ECO:0008006" key="3">
    <source>
        <dbReference type="Google" id="ProtNLM"/>
    </source>
</evidence>
<dbReference type="RefSeq" id="WP_014263651.1">
    <property type="nucleotide sequence ID" value="NC_016631.1"/>
</dbReference>
<dbReference type="EMBL" id="CP003130">
    <property type="protein sequence ID" value="AEU34767.1"/>
    <property type="molecule type" value="Genomic_DNA"/>
</dbReference>
<gene>
    <name evidence="1" type="ordered locus">AciX8_0413</name>
</gene>
<dbReference type="eggNOG" id="COG3361">
    <property type="taxonomic scope" value="Bacteria"/>
</dbReference>
<accession>G8NNI2</accession>
<dbReference type="PANTHER" id="PTHR39186:SF1">
    <property type="entry name" value="DUF2071 DOMAIN-CONTAINING PROTEIN"/>
    <property type="match status" value="1"/>
</dbReference>
<dbReference type="PANTHER" id="PTHR39186">
    <property type="entry name" value="DUF2071 FAMILY PROTEIN"/>
    <property type="match status" value="1"/>
</dbReference>
<dbReference type="KEGG" id="gma:AciX8_0413"/>
<proteinExistence type="predicted"/>
<evidence type="ECO:0000313" key="1">
    <source>
        <dbReference type="EMBL" id="AEU34767.1"/>
    </source>
</evidence>
<sequence>MPKTFLTAEWRKLIMAQYDVAPEMLAPWLPRGLELDLFQGRCYVSLVGFLFDRVRLKGLPIPFHTRFEEVNLRFYVAHTAPDGTRRRGVVFIREFVPRAAITFVANTFYEEPYVTLPTLSSIVKSPQSLDVQYSWKHRDRWHSLGVEASFAAQPIAAGSEEEFITEHYWGYTRRGNGSTSAYEVQHPRWETYPILRHTLDVDFGALYGEAFEALNGQKPASVLLAEGSPVSVLSGSGESIA</sequence>
<dbReference type="HOGENOM" id="CLU_102511_0_0_0"/>